<feature type="chain" id="PRO_5002512257" evidence="1">
    <location>
        <begin position="23"/>
        <end position="469"/>
    </location>
</feature>
<evidence type="ECO:0000313" key="3">
    <source>
        <dbReference type="Proteomes" id="UP000034883"/>
    </source>
</evidence>
<dbReference type="Proteomes" id="UP000034883">
    <property type="component" value="Chromosome"/>
</dbReference>
<dbReference type="RefSeq" id="WP_053231184.1">
    <property type="nucleotide sequence ID" value="NZ_CP011125.1"/>
</dbReference>
<reference evidence="2 3" key="1">
    <citation type="submission" date="2015-03" db="EMBL/GenBank/DDBJ databases">
        <title>Genome assembly of Sandaracinus amylolyticus DSM 53668.</title>
        <authorList>
            <person name="Sharma G."/>
            <person name="Subramanian S."/>
        </authorList>
    </citation>
    <scope>NUCLEOTIDE SEQUENCE [LARGE SCALE GENOMIC DNA]</scope>
    <source>
        <strain evidence="2 3">DSM 53668</strain>
    </source>
</reference>
<gene>
    <name evidence="2" type="ORF">DB32_000909</name>
</gene>
<dbReference type="InterPro" id="IPR015915">
    <property type="entry name" value="Kelch-typ_b-propeller"/>
</dbReference>
<sequence length="469" mass="51751">MRAITTRLALAAIVLASTLSCARTRTQVLVRVDADPWTLMRTTRVHVRVWNHEDEVRLDRVVRVQGDGAETMLPLTVPITPRDNDASRAWRAHVEAFDADSRKFNEVRAISTFVADRVFEVRLRLEDACIDRLTCPEDQTCHRGECRDAHVDPMPPVIPAGLGWHELDDTRLADVCDPAYGQCEFVVSSWSGATIDAEGARMFVWGGGGTGEYRGNQVFELELDTLTMRAIDAPIGVGATCEESDFRERPPPRATYDGLEWIPALQRMLAYGGAQWCNGMDAQLYDPATATWERVPVPAASMYPHVALAYDRDRGVIVSAPGSLWIFDPAVRALTRIADAPIDSFNVTATIDTRRRRFAAFGNGVYWELDLATNTISRPALTGCEAALAQPAPGFVYDSAGDQYVTWGGGDDVVLIDPETHVCTTLTFQDGPGPQVTQGTFGRFAYFPTHDVFVLVNAASQNVFALRLR</sequence>
<dbReference type="PROSITE" id="PS51257">
    <property type="entry name" value="PROKAR_LIPOPROTEIN"/>
    <property type="match status" value="1"/>
</dbReference>
<protein>
    <submittedName>
        <fullName evidence="2">Uncharacterized protein</fullName>
    </submittedName>
</protein>
<keyword evidence="1" id="KW-0732">Signal</keyword>
<dbReference type="KEGG" id="samy:DB32_000909"/>
<dbReference type="InterPro" id="IPR011043">
    <property type="entry name" value="Gal_Oxase/kelch_b-propeller"/>
</dbReference>
<proteinExistence type="predicted"/>
<dbReference type="AlphaFoldDB" id="A0A0F6YGJ6"/>
<evidence type="ECO:0000313" key="2">
    <source>
        <dbReference type="EMBL" id="AKF03760.1"/>
    </source>
</evidence>
<dbReference type="Gene3D" id="2.120.10.80">
    <property type="entry name" value="Kelch-type beta propeller"/>
    <property type="match status" value="1"/>
</dbReference>
<evidence type="ECO:0000256" key="1">
    <source>
        <dbReference type="SAM" id="SignalP"/>
    </source>
</evidence>
<dbReference type="OrthoDB" id="9815836at2"/>
<accession>A0A0F6YGJ6</accession>
<dbReference type="EMBL" id="CP011125">
    <property type="protein sequence ID" value="AKF03760.1"/>
    <property type="molecule type" value="Genomic_DNA"/>
</dbReference>
<feature type="signal peptide" evidence="1">
    <location>
        <begin position="1"/>
        <end position="22"/>
    </location>
</feature>
<name>A0A0F6YGJ6_9BACT</name>
<dbReference type="STRING" id="927083.DB32_000909"/>
<dbReference type="SUPFAM" id="SSF50965">
    <property type="entry name" value="Galactose oxidase, central domain"/>
    <property type="match status" value="1"/>
</dbReference>
<organism evidence="2 3">
    <name type="scientific">Sandaracinus amylolyticus</name>
    <dbReference type="NCBI Taxonomy" id="927083"/>
    <lineage>
        <taxon>Bacteria</taxon>
        <taxon>Pseudomonadati</taxon>
        <taxon>Myxococcota</taxon>
        <taxon>Polyangia</taxon>
        <taxon>Polyangiales</taxon>
        <taxon>Sandaracinaceae</taxon>
        <taxon>Sandaracinus</taxon>
    </lineage>
</organism>
<keyword evidence="3" id="KW-1185">Reference proteome</keyword>